<evidence type="ECO:0000313" key="2">
    <source>
        <dbReference type="EMBL" id="GLJ75298.1"/>
    </source>
</evidence>
<protein>
    <recommendedName>
        <fullName evidence="1">DUF1214 domain-containing protein</fullName>
    </recommendedName>
</protein>
<dbReference type="Gene3D" id="2.60.120.1600">
    <property type="match status" value="1"/>
</dbReference>
<dbReference type="SUPFAM" id="SSF160935">
    <property type="entry name" value="VPA0735-like"/>
    <property type="match status" value="1"/>
</dbReference>
<dbReference type="Proteomes" id="UP001142372">
    <property type="component" value="Unassembled WGS sequence"/>
</dbReference>
<dbReference type="AlphaFoldDB" id="A0A9W6LYL1"/>
<sequence>MSEFWSFTAYGDDNRLMAHNSINRRSRGDRTLTPDDDGTYSILLSADVDAHVDDPHFHPVPEKDSYLILRLYGPSEAIQNGDYTAPVFSVVER</sequence>
<comment type="caution">
    <text evidence="2">The sequence shown here is derived from an EMBL/GenBank/DDBJ whole genome shotgun (WGS) entry which is preliminary data.</text>
</comment>
<dbReference type="Pfam" id="PF06742">
    <property type="entry name" value="DUF1214"/>
    <property type="match status" value="1"/>
</dbReference>
<gene>
    <name evidence="2" type="ORF">GCM10017584_08720</name>
</gene>
<reference evidence="2" key="2">
    <citation type="submission" date="2023-01" db="EMBL/GenBank/DDBJ databases">
        <authorList>
            <person name="Sun Q."/>
            <person name="Evtushenko L."/>
        </authorList>
    </citation>
    <scope>NUCLEOTIDE SEQUENCE</scope>
    <source>
        <strain evidence="2">VKM Ac-1401</strain>
    </source>
</reference>
<organism evidence="2 3">
    <name type="scientific">Leifsonia poae</name>
    <dbReference type="NCBI Taxonomy" id="110933"/>
    <lineage>
        <taxon>Bacteria</taxon>
        <taxon>Bacillati</taxon>
        <taxon>Actinomycetota</taxon>
        <taxon>Actinomycetes</taxon>
        <taxon>Micrococcales</taxon>
        <taxon>Microbacteriaceae</taxon>
        <taxon>Leifsonia</taxon>
    </lineage>
</organism>
<accession>A0A9W6LYL1</accession>
<dbReference type="EMBL" id="BSEN01000003">
    <property type="protein sequence ID" value="GLJ75298.1"/>
    <property type="molecule type" value="Genomic_DNA"/>
</dbReference>
<reference evidence="2" key="1">
    <citation type="journal article" date="2014" name="Int. J. Syst. Evol. Microbiol.">
        <title>Complete genome sequence of Corynebacterium casei LMG S-19264T (=DSM 44701T), isolated from a smear-ripened cheese.</title>
        <authorList>
            <consortium name="US DOE Joint Genome Institute (JGI-PGF)"/>
            <person name="Walter F."/>
            <person name="Albersmeier A."/>
            <person name="Kalinowski J."/>
            <person name="Ruckert C."/>
        </authorList>
    </citation>
    <scope>NUCLEOTIDE SEQUENCE</scope>
    <source>
        <strain evidence="2">VKM Ac-1401</strain>
    </source>
</reference>
<feature type="domain" description="DUF1214" evidence="1">
    <location>
        <begin position="2"/>
        <end position="75"/>
    </location>
</feature>
<dbReference type="InterPro" id="IPR010621">
    <property type="entry name" value="DUF1214"/>
</dbReference>
<evidence type="ECO:0000259" key="1">
    <source>
        <dbReference type="Pfam" id="PF06742"/>
    </source>
</evidence>
<evidence type="ECO:0000313" key="3">
    <source>
        <dbReference type="Proteomes" id="UP001142372"/>
    </source>
</evidence>
<keyword evidence="3" id="KW-1185">Reference proteome</keyword>
<proteinExistence type="predicted"/>
<name>A0A9W6LYL1_9MICO</name>